<dbReference type="GO" id="GO:0006080">
    <property type="term" value="P:substituted mannan metabolic process"/>
    <property type="evidence" value="ECO:0007669"/>
    <property type="project" value="InterPro"/>
</dbReference>
<comment type="caution">
    <text evidence="6">The sequence shown here is derived from an EMBL/GenBank/DDBJ whole genome shotgun (WGS) entry which is preliminary data.</text>
</comment>
<dbReference type="PANTHER" id="PTHR40079:SF4">
    <property type="entry name" value="GH26 DOMAIN-CONTAINING PROTEIN-RELATED"/>
    <property type="match status" value="1"/>
</dbReference>
<dbReference type="GO" id="GO:0016985">
    <property type="term" value="F:mannan endo-1,4-beta-mannosidase activity"/>
    <property type="evidence" value="ECO:0007669"/>
    <property type="project" value="InterPro"/>
</dbReference>
<evidence type="ECO:0000256" key="2">
    <source>
        <dbReference type="ARBA" id="ARBA00022801"/>
    </source>
</evidence>
<dbReference type="Proteomes" id="UP000014174">
    <property type="component" value="Unassembled WGS sequence"/>
</dbReference>
<accession>R9GWP1</accession>
<dbReference type="Pfam" id="PF02156">
    <property type="entry name" value="Glyco_hydro_26"/>
    <property type="match status" value="1"/>
</dbReference>
<dbReference type="InterPro" id="IPR017853">
    <property type="entry name" value="GH"/>
</dbReference>
<dbReference type="PANTHER" id="PTHR40079">
    <property type="entry name" value="MANNAN ENDO-1,4-BETA-MANNOSIDASE E-RELATED"/>
    <property type="match status" value="1"/>
</dbReference>
<keyword evidence="7" id="KW-1185">Reference proteome</keyword>
<comment type="similarity">
    <text evidence="1 4">Belongs to the glycosyl hydrolase 26 family.</text>
</comment>
<evidence type="ECO:0000256" key="1">
    <source>
        <dbReference type="ARBA" id="ARBA00007754"/>
    </source>
</evidence>
<proteinExistence type="inferred from homology"/>
<dbReference type="SUPFAM" id="SSF51445">
    <property type="entry name" value="(Trans)glycosidases"/>
    <property type="match status" value="1"/>
</dbReference>
<dbReference type="InterPro" id="IPR000805">
    <property type="entry name" value="Glyco_hydro_26"/>
</dbReference>
<evidence type="ECO:0000313" key="6">
    <source>
        <dbReference type="EMBL" id="EOR95950.1"/>
    </source>
</evidence>
<comment type="caution">
    <text evidence="4">Lacks conserved residue(s) required for the propagation of feature annotation.</text>
</comment>
<dbReference type="STRING" id="1150600.ADIARSV_0840"/>
<dbReference type="InterPro" id="IPR022790">
    <property type="entry name" value="GH26_dom"/>
</dbReference>
<dbReference type="eggNOG" id="COG4124">
    <property type="taxonomic scope" value="Bacteria"/>
</dbReference>
<dbReference type="EMBL" id="AQPN01000033">
    <property type="protein sequence ID" value="EOR95950.1"/>
    <property type="molecule type" value="Genomic_DNA"/>
</dbReference>
<evidence type="ECO:0000259" key="5">
    <source>
        <dbReference type="PROSITE" id="PS51764"/>
    </source>
</evidence>
<protein>
    <submittedName>
        <fullName evidence="6">Mannan endo-1,4-beta-mannosidase</fullName>
    </submittedName>
</protein>
<reference evidence="6 7" key="1">
    <citation type="journal article" date="2013" name="Genome Announc.">
        <title>Draft Genome Sequence of Arcticibacter svalbardensis Strain MN12-7T, a Member of the Family Sphingobacteriaceae Isolated from an Arctic Soil Sample.</title>
        <authorList>
            <person name="Shivaji S."/>
            <person name="Ara S."/>
            <person name="Prasad S."/>
            <person name="Manasa B.P."/>
            <person name="Begum Z."/>
            <person name="Singh A."/>
            <person name="Kumar Pinnaka A."/>
        </authorList>
    </citation>
    <scope>NUCLEOTIDE SEQUENCE [LARGE SCALE GENOMIC DNA]</scope>
    <source>
        <strain evidence="6 7">MN12-7</strain>
    </source>
</reference>
<name>R9GWP1_9SPHI</name>
<dbReference type="PRINTS" id="PR00739">
    <property type="entry name" value="GLHYDRLASE26"/>
</dbReference>
<dbReference type="PROSITE" id="PS51764">
    <property type="entry name" value="GH26"/>
    <property type="match status" value="1"/>
</dbReference>
<sequence>MKKGYLVGHQGALAYGVNWKYKPGRSDIKDVTGDYPALYGWELGGLELGAKMNLDSVPFDKMRHYIEEGYRRGGVITISWHGTNPYTGKTAWDPTPGTVAAILPGAEKHDVYQAQLDKIAHFLLSLKGPKGELIPVLFRPLHELTGGWFWWGAKSSSVDEFKTLFQYTVK</sequence>
<organism evidence="6 7">
    <name type="scientific">Arcticibacter svalbardensis MN12-7</name>
    <dbReference type="NCBI Taxonomy" id="1150600"/>
    <lineage>
        <taxon>Bacteria</taxon>
        <taxon>Pseudomonadati</taxon>
        <taxon>Bacteroidota</taxon>
        <taxon>Sphingobacteriia</taxon>
        <taxon>Sphingobacteriales</taxon>
        <taxon>Sphingobacteriaceae</taxon>
        <taxon>Arcticibacter</taxon>
    </lineage>
</organism>
<keyword evidence="2" id="KW-0378">Hydrolase</keyword>
<dbReference type="Gene3D" id="3.20.20.80">
    <property type="entry name" value="Glycosidases"/>
    <property type="match status" value="1"/>
</dbReference>
<keyword evidence="3" id="KW-0326">Glycosidase</keyword>
<dbReference type="AlphaFoldDB" id="R9GWP1"/>
<gene>
    <name evidence="6" type="ORF">ADIARSV_0840</name>
</gene>
<evidence type="ECO:0000256" key="4">
    <source>
        <dbReference type="PROSITE-ProRule" id="PRU01100"/>
    </source>
</evidence>
<evidence type="ECO:0000313" key="7">
    <source>
        <dbReference type="Proteomes" id="UP000014174"/>
    </source>
</evidence>
<evidence type="ECO:0000256" key="3">
    <source>
        <dbReference type="ARBA" id="ARBA00023295"/>
    </source>
</evidence>
<dbReference type="PATRIC" id="fig|1150600.3.peg.827"/>
<feature type="domain" description="GH26" evidence="5">
    <location>
        <begin position="1"/>
        <end position="170"/>
    </location>
</feature>